<dbReference type="AlphaFoldDB" id="A0A6J4VCF7"/>
<feature type="region of interest" description="Disordered" evidence="1">
    <location>
        <begin position="1"/>
        <end position="38"/>
    </location>
</feature>
<evidence type="ECO:0000313" key="2">
    <source>
        <dbReference type="EMBL" id="CAA9570235.1"/>
    </source>
</evidence>
<gene>
    <name evidence="2" type="ORF">AVDCRST_MAG70-2433</name>
</gene>
<proteinExistence type="predicted"/>
<organism evidence="2">
    <name type="scientific">uncultured Thermomicrobiales bacterium</name>
    <dbReference type="NCBI Taxonomy" id="1645740"/>
    <lineage>
        <taxon>Bacteria</taxon>
        <taxon>Pseudomonadati</taxon>
        <taxon>Thermomicrobiota</taxon>
        <taxon>Thermomicrobia</taxon>
        <taxon>Thermomicrobiales</taxon>
        <taxon>environmental samples</taxon>
    </lineage>
</organism>
<sequence>DGADGPRPAARARPADRGRGRAGATPLLRPEVGGSRRL</sequence>
<feature type="compositionally biased region" description="Low complexity" evidence="1">
    <location>
        <begin position="1"/>
        <end position="12"/>
    </location>
</feature>
<dbReference type="EMBL" id="CADCWH010000390">
    <property type="protein sequence ID" value="CAA9570235.1"/>
    <property type="molecule type" value="Genomic_DNA"/>
</dbReference>
<reference evidence="2" key="1">
    <citation type="submission" date="2020-02" db="EMBL/GenBank/DDBJ databases">
        <authorList>
            <person name="Meier V. D."/>
        </authorList>
    </citation>
    <scope>NUCLEOTIDE SEQUENCE</scope>
    <source>
        <strain evidence="2">AVDCRST_MAG70</strain>
    </source>
</reference>
<accession>A0A6J4VCF7</accession>
<feature type="non-terminal residue" evidence="2">
    <location>
        <position position="1"/>
    </location>
</feature>
<feature type="non-terminal residue" evidence="2">
    <location>
        <position position="38"/>
    </location>
</feature>
<protein>
    <submittedName>
        <fullName evidence="2">Uncharacterized protein</fullName>
    </submittedName>
</protein>
<name>A0A6J4VCF7_9BACT</name>
<evidence type="ECO:0000256" key="1">
    <source>
        <dbReference type="SAM" id="MobiDB-lite"/>
    </source>
</evidence>